<dbReference type="PANTHER" id="PTHR43861">
    <property type="entry name" value="TRANS-ACONITATE 2-METHYLTRANSFERASE-RELATED"/>
    <property type="match status" value="1"/>
</dbReference>
<dbReference type="EMBL" id="FOQY01000011">
    <property type="protein sequence ID" value="SFJ68662.1"/>
    <property type="molecule type" value="Genomic_DNA"/>
</dbReference>
<dbReference type="Gene3D" id="3.40.50.150">
    <property type="entry name" value="Vaccinia Virus protein VP39"/>
    <property type="match status" value="1"/>
</dbReference>
<gene>
    <name evidence="3" type="ORF">SAMN05216275_11171</name>
</gene>
<sequence length="243" mass="27163">MFSDAEAAALYDVMNPWAPARYPEVVFCTELVMAAGVVLDLGCGTGSMLHYARDLGHTGRLVGLDPDQGMLDRARRRADIEWVSGVAADAAWDREFDLATMTSNAFQCLVTDDELWASLIAIRTSLRDGGQFVFGTRHPQARAWESWNPSNAFDIEDATGRKLRMWHEVESVVGDVVTFTETTAERDDTVLRVDRTSLRFLDVPALATFLTEAGFTIEDQYGDWHRGPITETSREIITIARRI</sequence>
<organism evidence="3 4">
    <name type="scientific">Streptosporangium canum</name>
    <dbReference type="NCBI Taxonomy" id="324952"/>
    <lineage>
        <taxon>Bacteria</taxon>
        <taxon>Bacillati</taxon>
        <taxon>Actinomycetota</taxon>
        <taxon>Actinomycetes</taxon>
        <taxon>Streptosporangiales</taxon>
        <taxon>Streptosporangiaceae</taxon>
        <taxon>Streptosporangium</taxon>
    </lineage>
</organism>
<dbReference type="GO" id="GO:0008168">
    <property type="term" value="F:methyltransferase activity"/>
    <property type="evidence" value="ECO:0007669"/>
    <property type="project" value="UniProtKB-KW"/>
</dbReference>
<dbReference type="AlphaFoldDB" id="A0A1I3TDS7"/>
<accession>A0A1I3TDS7</accession>
<dbReference type="Pfam" id="PF13649">
    <property type="entry name" value="Methyltransf_25"/>
    <property type="match status" value="1"/>
</dbReference>
<dbReference type="Proteomes" id="UP000199111">
    <property type="component" value="Unassembled WGS sequence"/>
</dbReference>
<dbReference type="SUPFAM" id="SSF53335">
    <property type="entry name" value="S-adenosyl-L-methionine-dependent methyltransferases"/>
    <property type="match status" value="1"/>
</dbReference>
<dbReference type="RefSeq" id="WP_093888142.1">
    <property type="nucleotide sequence ID" value="NZ_FOQY01000011.1"/>
</dbReference>
<dbReference type="InterPro" id="IPR029063">
    <property type="entry name" value="SAM-dependent_MTases_sf"/>
</dbReference>
<evidence type="ECO:0000313" key="4">
    <source>
        <dbReference type="Proteomes" id="UP000199111"/>
    </source>
</evidence>
<dbReference type="GeneID" id="96299359"/>
<protein>
    <submittedName>
        <fullName evidence="3">Methyltransferase domain-containing protein</fullName>
    </submittedName>
</protein>
<name>A0A1I3TDS7_9ACTN</name>
<feature type="domain" description="Methyltransferase" evidence="2">
    <location>
        <begin position="38"/>
        <end position="130"/>
    </location>
</feature>
<keyword evidence="4" id="KW-1185">Reference proteome</keyword>
<dbReference type="GO" id="GO:0032259">
    <property type="term" value="P:methylation"/>
    <property type="evidence" value="ECO:0007669"/>
    <property type="project" value="UniProtKB-KW"/>
</dbReference>
<dbReference type="InterPro" id="IPR041698">
    <property type="entry name" value="Methyltransf_25"/>
</dbReference>
<proteinExistence type="predicted"/>
<reference evidence="4" key="1">
    <citation type="submission" date="2016-10" db="EMBL/GenBank/DDBJ databases">
        <authorList>
            <person name="Varghese N."/>
            <person name="Submissions S."/>
        </authorList>
    </citation>
    <scope>NUCLEOTIDE SEQUENCE [LARGE SCALE GENOMIC DNA]</scope>
    <source>
        <strain evidence="4">CGMCC 4.2126</strain>
    </source>
</reference>
<evidence type="ECO:0000259" key="2">
    <source>
        <dbReference type="Pfam" id="PF13649"/>
    </source>
</evidence>
<evidence type="ECO:0000313" key="3">
    <source>
        <dbReference type="EMBL" id="SFJ68662.1"/>
    </source>
</evidence>
<keyword evidence="1 3" id="KW-0808">Transferase</keyword>
<evidence type="ECO:0000256" key="1">
    <source>
        <dbReference type="ARBA" id="ARBA00022679"/>
    </source>
</evidence>
<keyword evidence="3" id="KW-0489">Methyltransferase</keyword>
<dbReference type="CDD" id="cd02440">
    <property type="entry name" value="AdoMet_MTases"/>
    <property type="match status" value="1"/>
</dbReference>